<dbReference type="InterPro" id="IPR055348">
    <property type="entry name" value="DctQ"/>
</dbReference>
<dbReference type="PANTHER" id="PTHR35011:SF2">
    <property type="entry name" value="2,3-DIKETO-L-GULONATE TRAP TRANSPORTER SMALL PERMEASE PROTEIN YIAM"/>
    <property type="match status" value="1"/>
</dbReference>
<evidence type="ECO:0000256" key="2">
    <source>
        <dbReference type="ARBA" id="ARBA00022448"/>
    </source>
</evidence>
<sequence>MAKLDQVLFRFEKVATKVLIVVMTLLIFISGVARFLGRPMNLAVNMSTFFFGWACFFAIDIAWRENKLMCVDVFVKRFPESVQRKIRLLNYFIICAFLIYVIIWGIYLTYTTRFRTYAGIHGFSYSWINVSVPIGAALALRTTILKIIYELKGGQPTCYSS</sequence>
<keyword evidence="2" id="KW-0813">Transport</keyword>
<feature type="transmembrane region" description="Helical" evidence="9">
    <location>
        <begin position="122"/>
        <end position="140"/>
    </location>
</feature>
<dbReference type="Pfam" id="PF04290">
    <property type="entry name" value="DctQ"/>
    <property type="match status" value="1"/>
</dbReference>
<feature type="transmembrane region" description="Helical" evidence="9">
    <location>
        <begin position="18"/>
        <end position="36"/>
    </location>
</feature>
<comment type="caution">
    <text evidence="11">The sequence shown here is derived from an EMBL/GenBank/DDBJ whole genome shotgun (WGS) entry which is preliminary data.</text>
</comment>
<gene>
    <name evidence="11" type="ORF">XD57_0810</name>
</gene>
<evidence type="ECO:0000256" key="1">
    <source>
        <dbReference type="ARBA" id="ARBA00004429"/>
    </source>
</evidence>
<evidence type="ECO:0000256" key="3">
    <source>
        <dbReference type="ARBA" id="ARBA00022475"/>
    </source>
</evidence>
<evidence type="ECO:0000256" key="7">
    <source>
        <dbReference type="ARBA" id="ARBA00023136"/>
    </source>
</evidence>
<keyword evidence="5 9" id="KW-0812">Transmembrane</keyword>
<comment type="similarity">
    <text evidence="8">Belongs to the TRAP transporter small permease family.</text>
</comment>
<proteinExistence type="inferred from homology"/>
<dbReference type="PANTHER" id="PTHR35011">
    <property type="entry name" value="2,3-DIKETO-L-GULONATE TRAP TRANSPORTER SMALL PERMEASE PROTEIN YIAM"/>
    <property type="match status" value="1"/>
</dbReference>
<dbReference type="GO" id="GO:0022857">
    <property type="term" value="F:transmembrane transporter activity"/>
    <property type="evidence" value="ECO:0007669"/>
    <property type="project" value="TreeGrafter"/>
</dbReference>
<accession>A0A101EQL6</accession>
<evidence type="ECO:0000256" key="9">
    <source>
        <dbReference type="SAM" id="Phobius"/>
    </source>
</evidence>
<evidence type="ECO:0000259" key="10">
    <source>
        <dbReference type="Pfam" id="PF04290"/>
    </source>
</evidence>
<feature type="transmembrane region" description="Helical" evidence="9">
    <location>
        <begin position="88"/>
        <end position="110"/>
    </location>
</feature>
<name>A0A101EQL6_9THEM</name>
<keyword evidence="7 9" id="KW-0472">Membrane</keyword>
<dbReference type="InterPro" id="IPR007387">
    <property type="entry name" value="TRAP_DctQ"/>
</dbReference>
<feature type="transmembrane region" description="Helical" evidence="9">
    <location>
        <begin position="42"/>
        <end position="63"/>
    </location>
</feature>
<feature type="domain" description="Tripartite ATP-independent periplasmic transporters DctQ component" evidence="10">
    <location>
        <begin position="23"/>
        <end position="151"/>
    </location>
</feature>
<dbReference type="PATRIC" id="fig|93930.3.peg.1661"/>
<reference evidence="11 12" key="1">
    <citation type="journal article" date="2015" name="MBio">
        <title>Genome-Resolved Metagenomic Analysis Reveals Roles for Candidate Phyla and Other Microbial Community Members in Biogeochemical Transformations in Oil Reservoirs.</title>
        <authorList>
            <person name="Hu P."/>
            <person name="Tom L."/>
            <person name="Singh A."/>
            <person name="Thomas B.C."/>
            <person name="Baker B.J."/>
            <person name="Piceno Y.M."/>
            <person name="Andersen G.L."/>
            <person name="Banfield J.F."/>
        </authorList>
    </citation>
    <scope>NUCLEOTIDE SEQUENCE [LARGE SCALE GENOMIC DNA]</scope>
    <source>
        <strain evidence="11">46_26</strain>
    </source>
</reference>
<keyword evidence="6 9" id="KW-1133">Transmembrane helix</keyword>
<evidence type="ECO:0000256" key="8">
    <source>
        <dbReference type="ARBA" id="ARBA00038436"/>
    </source>
</evidence>
<dbReference type="EMBL" id="LGFG01000054">
    <property type="protein sequence ID" value="KUK23084.1"/>
    <property type="molecule type" value="Genomic_DNA"/>
</dbReference>
<comment type="subcellular location">
    <subcellularLocation>
        <location evidence="1">Cell inner membrane</location>
        <topology evidence="1">Multi-pass membrane protein</topology>
    </subcellularLocation>
</comment>
<organism evidence="11 12">
    <name type="scientific">Thermotoga petrophila</name>
    <dbReference type="NCBI Taxonomy" id="93929"/>
    <lineage>
        <taxon>Bacteria</taxon>
        <taxon>Thermotogati</taxon>
        <taxon>Thermotogota</taxon>
        <taxon>Thermotogae</taxon>
        <taxon>Thermotogales</taxon>
        <taxon>Thermotogaceae</taxon>
        <taxon>Thermotoga</taxon>
    </lineage>
</organism>
<dbReference type="GO" id="GO:0015740">
    <property type="term" value="P:C4-dicarboxylate transport"/>
    <property type="evidence" value="ECO:0007669"/>
    <property type="project" value="TreeGrafter"/>
</dbReference>
<protein>
    <submittedName>
        <fullName evidence="11">Tripartite ATP-independent periplasmic transporter, DctQ component</fullName>
    </submittedName>
</protein>
<evidence type="ECO:0000256" key="5">
    <source>
        <dbReference type="ARBA" id="ARBA00022692"/>
    </source>
</evidence>
<keyword evidence="3" id="KW-1003">Cell membrane</keyword>
<dbReference type="Proteomes" id="UP000058636">
    <property type="component" value="Unassembled WGS sequence"/>
</dbReference>
<evidence type="ECO:0000256" key="4">
    <source>
        <dbReference type="ARBA" id="ARBA00022519"/>
    </source>
</evidence>
<dbReference type="AlphaFoldDB" id="A0A101EQL6"/>
<dbReference type="GO" id="GO:0005886">
    <property type="term" value="C:plasma membrane"/>
    <property type="evidence" value="ECO:0007669"/>
    <property type="project" value="UniProtKB-SubCell"/>
</dbReference>
<keyword evidence="4" id="KW-0997">Cell inner membrane</keyword>
<evidence type="ECO:0000313" key="11">
    <source>
        <dbReference type="EMBL" id="KUK23084.1"/>
    </source>
</evidence>
<evidence type="ECO:0000256" key="6">
    <source>
        <dbReference type="ARBA" id="ARBA00022989"/>
    </source>
</evidence>
<evidence type="ECO:0000313" key="12">
    <source>
        <dbReference type="Proteomes" id="UP000058636"/>
    </source>
</evidence>